<protein>
    <submittedName>
        <fullName evidence="3">Uncharacterized protein</fullName>
    </submittedName>
</protein>
<accession>A0AAF3EIX6</accession>
<feature type="transmembrane region" description="Helical" evidence="1">
    <location>
        <begin position="21"/>
        <end position="43"/>
    </location>
</feature>
<evidence type="ECO:0000313" key="3">
    <source>
        <dbReference type="WBParaSite" id="MBELARI_LOCUS13961"/>
    </source>
</evidence>
<dbReference type="Pfam" id="PF10318">
    <property type="entry name" value="7TM_GPCR_Srh"/>
    <property type="match status" value="1"/>
</dbReference>
<proteinExistence type="predicted"/>
<keyword evidence="1" id="KW-0812">Transmembrane</keyword>
<dbReference type="AlphaFoldDB" id="A0AAF3EIX6"/>
<evidence type="ECO:0000313" key="2">
    <source>
        <dbReference type="Proteomes" id="UP000887575"/>
    </source>
</evidence>
<name>A0AAF3EIX6_9BILA</name>
<keyword evidence="1" id="KW-1133">Transmembrane helix</keyword>
<keyword evidence="1" id="KW-0472">Membrane</keyword>
<dbReference type="Proteomes" id="UP000887575">
    <property type="component" value="Unassembled WGS sequence"/>
</dbReference>
<keyword evidence="2" id="KW-1185">Reference proteome</keyword>
<feature type="transmembrane region" description="Helical" evidence="1">
    <location>
        <begin position="73"/>
        <end position="97"/>
    </location>
</feature>
<feature type="transmembrane region" description="Helical" evidence="1">
    <location>
        <begin position="117"/>
        <end position="134"/>
    </location>
</feature>
<dbReference type="InterPro" id="IPR019422">
    <property type="entry name" value="7TM_GPCR_serpentine_rcpt_Srh"/>
</dbReference>
<organism evidence="2 3">
    <name type="scientific">Mesorhabditis belari</name>
    <dbReference type="NCBI Taxonomy" id="2138241"/>
    <lineage>
        <taxon>Eukaryota</taxon>
        <taxon>Metazoa</taxon>
        <taxon>Ecdysozoa</taxon>
        <taxon>Nematoda</taxon>
        <taxon>Chromadorea</taxon>
        <taxon>Rhabditida</taxon>
        <taxon>Rhabditina</taxon>
        <taxon>Rhabditomorpha</taxon>
        <taxon>Rhabditoidea</taxon>
        <taxon>Rhabditidae</taxon>
        <taxon>Mesorhabditinae</taxon>
        <taxon>Mesorhabditis</taxon>
    </lineage>
</organism>
<sequence length="252" mass="29134">MSILFVIFIAFRSTPKKMVRYRVHIIDSLIASGIFSFTFIIFYTPYVFHKNGDPQIYFLSTALLNYAIKKIPLHLLLIGCYFAAFNTARAVILCFKYRFDAVIYGRFRDQYLRWDKYLVYPLIIFPFIATIFIVPNATHSTGFRAVVKSITLSTSNLEIEVEPLVLDLNLWLKILQIAAFLPCGILTTFYICVTYVLLYLNRVVAKQQSKKILSTQRTAFTMLLIQRNGTLKWTGGSAFDYQKVPCFDTNQD</sequence>
<reference evidence="3" key="1">
    <citation type="submission" date="2024-02" db="UniProtKB">
        <authorList>
            <consortium name="WormBaseParasite"/>
        </authorList>
    </citation>
    <scope>IDENTIFICATION</scope>
</reference>
<dbReference type="WBParaSite" id="MBELARI_LOCUS13961">
    <property type="protein sequence ID" value="MBELARI_LOCUS13961"/>
    <property type="gene ID" value="MBELARI_LOCUS13961"/>
</dbReference>
<feature type="transmembrane region" description="Helical" evidence="1">
    <location>
        <begin position="174"/>
        <end position="200"/>
    </location>
</feature>
<evidence type="ECO:0000256" key="1">
    <source>
        <dbReference type="SAM" id="Phobius"/>
    </source>
</evidence>